<accession>A0A1G4MCC7</accession>
<evidence type="ECO:0000313" key="2">
    <source>
        <dbReference type="EMBL" id="SCW01469.1"/>
    </source>
</evidence>
<organism evidence="2 3">
    <name type="scientific">Lachancea fermentati</name>
    <name type="common">Zygosaccharomyces fermentati</name>
    <dbReference type="NCBI Taxonomy" id="4955"/>
    <lineage>
        <taxon>Eukaryota</taxon>
        <taxon>Fungi</taxon>
        <taxon>Dikarya</taxon>
        <taxon>Ascomycota</taxon>
        <taxon>Saccharomycotina</taxon>
        <taxon>Saccharomycetes</taxon>
        <taxon>Saccharomycetales</taxon>
        <taxon>Saccharomycetaceae</taxon>
        <taxon>Lachancea</taxon>
    </lineage>
</organism>
<gene>
    <name evidence="2" type="ORF">LAFE_0E00298G</name>
</gene>
<evidence type="ECO:0000313" key="3">
    <source>
        <dbReference type="Proteomes" id="UP000190831"/>
    </source>
</evidence>
<dbReference type="Proteomes" id="UP000190831">
    <property type="component" value="Chromosome E"/>
</dbReference>
<dbReference type="OMA" id="LAYAKEC"/>
<protein>
    <submittedName>
        <fullName evidence="2">LAFE_0E00298g1_1</fullName>
    </submittedName>
</protein>
<evidence type="ECO:0000259" key="1">
    <source>
        <dbReference type="Pfam" id="PF11603"/>
    </source>
</evidence>
<sequence length="627" mass="73672">MQPHAKQNDSSINQHRRMFEKISERFTVVDGFVVKKEKDGSRKVVNVTRGLARPTKEERAKISVHRLQDLSFFLAQSDELLPCSSRMLFETADTVRKLFYRSPNGYKAVVKRRTKSPDIKKAREFEVIPINYPHKKFRFLYLNSVDDACISDHEDSRAEAVLSKNNSMVFKMLHIEELPLLDEDYEVLKEYQFQRLAYAKECEEMFRHAYDLAMKINVSRLLTPSFADRVNGEPLLKKLQYQTVKKYGRDMGETYFVLVNLDRMPLRQYVRGLSVNSDLLNDCVGQSHRIPEKIEYLHEMHHKMLAEDTMTDLVHVLLRMMPLTLERNSDSRELTVKNLYQIRIHLQSLMAWIKYSEFSQRLNGSEELFEEGGSTIWRHLRRLFRIVAKEADKTPRYSIEYYGSDSVRVAGKEFSRGYIRSFYYEVKQQFDELWEEIDKVYLLGTIKTVGDMLLESRFLKVENKGKPFFSIESLFPTGERISLFPSPRTRPTVLHITTVLDAIDKMTVLLMWMVWFAAGPPYRYPELQTLAYAGKQRNIFIDMETRCVQIRTNYNKNGKFTNIVKLLDRCTSRYVIYYIMVLRLLQRRLLGVGLRCMPCARMGMTATITTFSLSRAARTCRPRRSQK</sequence>
<dbReference type="OrthoDB" id="4039556at2759"/>
<keyword evidence="3" id="KW-1185">Reference proteome</keyword>
<dbReference type="Pfam" id="PF11603">
    <property type="entry name" value="Sir1"/>
    <property type="match status" value="1"/>
</dbReference>
<dbReference type="InterPro" id="IPR021646">
    <property type="entry name" value="Sir1_ORC-binding"/>
</dbReference>
<name>A0A1G4MCC7_LACFM</name>
<dbReference type="EMBL" id="LT598488">
    <property type="protein sequence ID" value="SCW01469.1"/>
    <property type="molecule type" value="Genomic_DNA"/>
</dbReference>
<dbReference type="InterPro" id="IPR037240">
    <property type="entry name" value="ORC1-binding_dom"/>
</dbReference>
<dbReference type="SUPFAM" id="SSF144005">
    <property type="entry name" value="ORC1-binding domain"/>
    <property type="match status" value="1"/>
</dbReference>
<reference evidence="3" key="1">
    <citation type="submission" date="2016-03" db="EMBL/GenBank/DDBJ databases">
        <authorList>
            <person name="Devillers H."/>
        </authorList>
    </citation>
    <scope>NUCLEOTIDE SEQUENCE [LARGE SCALE GENOMIC DNA]</scope>
</reference>
<dbReference type="AlphaFoldDB" id="A0A1G4MCC7"/>
<proteinExistence type="predicted"/>
<dbReference type="STRING" id="4955.A0A1G4MCC7"/>
<feature type="domain" description="Sir1 ORC-binding" evidence="1">
    <location>
        <begin position="21"/>
        <end position="141"/>
    </location>
</feature>